<evidence type="ECO:0000313" key="1">
    <source>
        <dbReference type="EMBL" id="BDT98672.1"/>
    </source>
</evidence>
<reference evidence="1 2" key="1">
    <citation type="submission" date="2022-11" db="EMBL/GenBank/DDBJ databases">
        <title>Genome Sequencing of Nocardia sp. ON39_IFM12276 and assembly.</title>
        <authorList>
            <person name="Shimojima M."/>
            <person name="Toyokawa M."/>
            <person name="Uesaka K."/>
        </authorList>
    </citation>
    <scope>NUCLEOTIDE SEQUENCE [LARGE SCALE GENOMIC DNA]</scope>
    <source>
        <strain evidence="1 2">IFM 12276</strain>
    </source>
</reference>
<accession>A0ABM8CUM2</accession>
<name>A0ABM8CUM2_9NOCA</name>
<protein>
    <submittedName>
        <fullName evidence="1">Uncharacterized protein</fullName>
    </submittedName>
</protein>
<dbReference type="RefSeq" id="WP_281878727.1">
    <property type="nucleotide sequence ID" value="NZ_AP026976.1"/>
</dbReference>
<evidence type="ECO:0000313" key="2">
    <source>
        <dbReference type="Proteomes" id="UP001317870"/>
    </source>
</evidence>
<proteinExistence type="predicted"/>
<dbReference type="Proteomes" id="UP001317870">
    <property type="component" value="Chromosome"/>
</dbReference>
<keyword evidence="2" id="KW-1185">Reference proteome</keyword>
<sequence>MLDVSYRLSLLDQDTQRLDVSRYFACDTAEDPVRVSRRTRRVADGSEATDRPASD</sequence>
<organism evidence="1 2">
    <name type="scientific">Nocardia sputorum</name>
    <dbReference type="NCBI Taxonomy" id="2984338"/>
    <lineage>
        <taxon>Bacteria</taxon>
        <taxon>Bacillati</taxon>
        <taxon>Actinomycetota</taxon>
        <taxon>Actinomycetes</taxon>
        <taxon>Mycobacteriales</taxon>
        <taxon>Nocardiaceae</taxon>
        <taxon>Nocardia</taxon>
    </lineage>
</organism>
<dbReference type="EMBL" id="AP026978">
    <property type="protein sequence ID" value="BDT98672.1"/>
    <property type="molecule type" value="Genomic_DNA"/>
</dbReference>
<gene>
    <name evidence="1" type="ORF">IFM12276_17010</name>
</gene>